<evidence type="ECO:0000313" key="7">
    <source>
        <dbReference type="Proteomes" id="UP000242287"/>
    </source>
</evidence>
<evidence type="ECO:0008006" key="8">
    <source>
        <dbReference type="Google" id="ProtNLM"/>
    </source>
</evidence>
<dbReference type="AlphaFoldDB" id="A0A2A9NPK9"/>
<feature type="transmembrane region" description="Helical" evidence="5">
    <location>
        <begin position="149"/>
        <end position="168"/>
    </location>
</feature>
<dbReference type="GO" id="GO:0046943">
    <property type="term" value="F:carboxylic acid transmembrane transporter activity"/>
    <property type="evidence" value="ECO:0007669"/>
    <property type="project" value="TreeGrafter"/>
</dbReference>
<accession>A0A2A9NPK9</accession>
<feature type="transmembrane region" description="Helical" evidence="5">
    <location>
        <begin position="21"/>
        <end position="45"/>
    </location>
</feature>
<feature type="transmembrane region" description="Helical" evidence="5">
    <location>
        <begin position="274"/>
        <end position="296"/>
    </location>
</feature>
<feature type="non-terminal residue" evidence="6">
    <location>
        <position position="332"/>
    </location>
</feature>
<dbReference type="Pfam" id="PF00083">
    <property type="entry name" value="Sugar_tr"/>
    <property type="match status" value="1"/>
</dbReference>
<keyword evidence="4 5" id="KW-0472">Membrane</keyword>
<protein>
    <recommendedName>
        <fullName evidence="8">Major facilitator superfamily (MFS) profile domain-containing protein</fullName>
    </recommendedName>
</protein>
<comment type="subcellular location">
    <subcellularLocation>
        <location evidence="1">Membrane</location>
        <topology evidence="1">Multi-pass membrane protein</topology>
    </subcellularLocation>
</comment>
<dbReference type="PANTHER" id="PTHR23508">
    <property type="entry name" value="CARBOXYLIC ACID TRANSPORTER PROTEIN HOMOLOG"/>
    <property type="match status" value="1"/>
</dbReference>
<reference evidence="6 7" key="1">
    <citation type="submission" date="2014-02" db="EMBL/GenBank/DDBJ databases">
        <title>Transposable element dynamics among asymbiotic and ectomycorrhizal Amanita fungi.</title>
        <authorList>
            <consortium name="DOE Joint Genome Institute"/>
            <person name="Hess J."/>
            <person name="Skrede I."/>
            <person name="Wolfe B."/>
            <person name="LaButti K."/>
            <person name="Ohm R.A."/>
            <person name="Grigoriev I.V."/>
            <person name="Pringle A."/>
        </authorList>
    </citation>
    <scope>NUCLEOTIDE SEQUENCE [LARGE SCALE GENOMIC DNA]</scope>
    <source>
        <strain evidence="6 7">SKay4041</strain>
    </source>
</reference>
<keyword evidence="7" id="KW-1185">Reference proteome</keyword>
<feature type="transmembrane region" description="Helical" evidence="5">
    <location>
        <begin position="180"/>
        <end position="198"/>
    </location>
</feature>
<dbReference type="GO" id="GO:0005886">
    <property type="term" value="C:plasma membrane"/>
    <property type="evidence" value="ECO:0007669"/>
    <property type="project" value="TreeGrafter"/>
</dbReference>
<dbReference type="STRING" id="703135.A0A2A9NPK9"/>
<keyword evidence="2 5" id="KW-0812">Transmembrane</keyword>
<dbReference type="Proteomes" id="UP000242287">
    <property type="component" value="Unassembled WGS sequence"/>
</dbReference>
<evidence type="ECO:0000256" key="5">
    <source>
        <dbReference type="SAM" id="Phobius"/>
    </source>
</evidence>
<evidence type="ECO:0000256" key="1">
    <source>
        <dbReference type="ARBA" id="ARBA00004141"/>
    </source>
</evidence>
<name>A0A2A9NPK9_9AGAR</name>
<feature type="transmembrane region" description="Helical" evidence="5">
    <location>
        <begin position="94"/>
        <end position="113"/>
    </location>
</feature>
<dbReference type="InterPro" id="IPR005828">
    <property type="entry name" value="MFS_sugar_transport-like"/>
</dbReference>
<feature type="transmembrane region" description="Helical" evidence="5">
    <location>
        <begin position="51"/>
        <end position="73"/>
    </location>
</feature>
<keyword evidence="3 5" id="KW-1133">Transmembrane helix</keyword>
<organism evidence="6 7">
    <name type="scientific">Amanita thiersii Skay4041</name>
    <dbReference type="NCBI Taxonomy" id="703135"/>
    <lineage>
        <taxon>Eukaryota</taxon>
        <taxon>Fungi</taxon>
        <taxon>Dikarya</taxon>
        <taxon>Basidiomycota</taxon>
        <taxon>Agaricomycotina</taxon>
        <taxon>Agaricomycetes</taxon>
        <taxon>Agaricomycetidae</taxon>
        <taxon>Agaricales</taxon>
        <taxon>Pluteineae</taxon>
        <taxon>Amanitaceae</taxon>
        <taxon>Amanita</taxon>
    </lineage>
</organism>
<dbReference type="EMBL" id="KZ302024">
    <property type="protein sequence ID" value="PFH49612.1"/>
    <property type="molecule type" value="Genomic_DNA"/>
</dbReference>
<dbReference type="Gene3D" id="1.20.1250.20">
    <property type="entry name" value="MFS general substrate transporter like domains"/>
    <property type="match status" value="1"/>
</dbReference>
<sequence length="332" mass="36964">SKQSEGHTISKNTQNRWFALATINMICFGFVMSSFVPLVLFWIFGNDHLRAVWRLSLGLGMVSATAVFIWRFNMEEPVRYRQDSMKRTRIPYTLVIRRYGVSLAAISIIWLLFDFIVYSCLQFGLFASIIINNITGGSTDLSVVFGWNVVIYMLYMPDDVICICIGCFPGTLLGAKWTMIMGLVLQAVDGFIISGLYVHLTNQIAAFAVLYEIFISCAEFGPELCTLLLASKTSSTAVRGHYFGIAAAMGKLGAFIAFPPLIDAFGGPNSPRGYTGPFWVASGLAVLSVIIAYFFVEPLTQDGIEEEDRKFREYLEAHGYDTSQMGFEDTDS</sequence>
<feature type="non-terminal residue" evidence="6">
    <location>
        <position position="1"/>
    </location>
</feature>
<feature type="transmembrane region" description="Helical" evidence="5">
    <location>
        <begin position="242"/>
        <end position="262"/>
    </location>
</feature>
<dbReference type="OrthoDB" id="2261376at2759"/>
<proteinExistence type="predicted"/>
<evidence type="ECO:0000256" key="4">
    <source>
        <dbReference type="ARBA" id="ARBA00023136"/>
    </source>
</evidence>
<evidence type="ECO:0000256" key="2">
    <source>
        <dbReference type="ARBA" id="ARBA00022692"/>
    </source>
</evidence>
<dbReference type="InterPro" id="IPR036259">
    <property type="entry name" value="MFS_trans_sf"/>
</dbReference>
<dbReference type="SUPFAM" id="SSF103473">
    <property type="entry name" value="MFS general substrate transporter"/>
    <property type="match status" value="1"/>
</dbReference>
<dbReference type="PANTHER" id="PTHR23508:SF10">
    <property type="entry name" value="CARBOXYLIC ACID TRANSPORTER PROTEIN HOMOLOG"/>
    <property type="match status" value="1"/>
</dbReference>
<evidence type="ECO:0000256" key="3">
    <source>
        <dbReference type="ARBA" id="ARBA00022989"/>
    </source>
</evidence>
<evidence type="ECO:0000313" key="6">
    <source>
        <dbReference type="EMBL" id="PFH49612.1"/>
    </source>
</evidence>
<gene>
    <name evidence="6" type="ORF">AMATHDRAFT_118615</name>
</gene>